<evidence type="ECO:0000313" key="2">
    <source>
        <dbReference type="EMBL" id="MPN58122.1"/>
    </source>
</evidence>
<feature type="region of interest" description="Disordered" evidence="1">
    <location>
        <begin position="122"/>
        <end position="144"/>
    </location>
</feature>
<reference evidence="2" key="1">
    <citation type="submission" date="2019-08" db="EMBL/GenBank/DDBJ databases">
        <authorList>
            <person name="Kucharzyk K."/>
            <person name="Murdoch R.W."/>
            <person name="Higgins S."/>
            <person name="Loffler F."/>
        </authorList>
    </citation>
    <scope>NUCLEOTIDE SEQUENCE</scope>
</reference>
<dbReference type="EMBL" id="VSSQ01130479">
    <property type="protein sequence ID" value="MPN58122.1"/>
    <property type="molecule type" value="Genomic_DNA"/>
</dbReference>
<sequence length="144" mass="15756">MVAQLGSAGQRRDVIAQHLGGRRYGGLNLGLRRSTSGQVTHRQQLGDEGVGALVSEAVIDLRLKTADLVNLVVGLADGAFDAFLILRLILAWNLIDDGDHLVADCTPVLLVGLCGRTEHRADDAQAEHHQQHPDPRRRQPRRNH</sequence>
<comment type="caution">
    <text evidence="2">The sequence shown here is derived from an EMBL/GenBank/DDBJ whole genome shotgun (WGS) entry which is preliminary data.</text>
</comment>
<evidence type="ECO:0000256" key="1">
    <source>
        <dbReference type="SAM" id="MobiDB-lite"/>
    </source>
</evidence>
<protein>
    <submittedName>
        <fullName evidence="2">Uncharacterized protein</fullName>
    </submittedName>
</protein>
<proteinExistence type="predicted"/>
<name>A0A645J4R1_9ZZZZ</name>
<gene>
    <name evidence="2" type="ORF">SDC9_205823</name>
</gene>
<accession>A0A645J4R1</accession>
<organism evidence="2">
    <name type="scientific">bioreactor metagenome</name>
    <dbReference type="NCBI Taxonomy" id="1076179"/>
    <lineage>
        <taxon>unclassified sequences</taxon>
        <taxon>metagenomes</taxon>
        <taxon>ecological metagenomes</taxon>
    </lineage>
</organism>
<dbReference type="AlphaFoldDB" id="A0A645J4R1"/>
<feature type="compositionally biased region" description="Basic and acidic residues" evidence="1">
    <location>
        <begin position="122"/>
        <end position="137"/>
    </location>
</feature>